<protein>
    <submittedName>
        <fullName evidence="2">Uncharacterized protein</fullName>
    </submittedName>
</protein>
<gene>
    <name evidence="2" type="ORF">EIO64_04275</name>
</gene>
<keyword evidence="3" id="KW-1185">Reference proteome</keyword>
<keyword evidence="1" id="KW-0472">Membrane</keyword>
<evidence type="ECO:0000256" key="1">
    <source>
        <dbReference type="SAM" id="Phobius"/>
    </source>
</evidence>
<dbReference type="RefSeq" id="WP_136890825.1">
    <property type="nucleotide sequence ID" value="NZ_CP034413.3"/>
</dbReference>
<keyword evidence="1" id="KW-1133">Transmembrane helix</keyword>
<evidence type="ECO:0000313" key="3">
    <source>
        <dbReference type="Proteomes" id="UP000298642"/>
    </source>
</evidence>
<accession>A0A4D7AY12</accession>
<keyword evidence="1" id="KW-0812">Transmembrane</keyword>
<reference evidence="3" key="1">
    <citation type="submission" date="2018-12" db="EMBL/GenBank/DDBJ databases">
        <title>Dusodibacter welbiota gen. nov., sp. nov., isolated from human faeces and emended description of the Oscillibacter genus.</title>
        <authorList>
            <person name="Le Roy T."/>
            <person name="Van der Smissen P."/>
            <person name="Delzenne N."/>
            <person name="Muccioli G."/>
            <person name="Collet J.F."/>
            <person name="Cani P.D."/>
        </authorList>
    </citation>
    <scope>NUCLEOTIDE SEQUENCE [LARGE SCALE GENOMIC DNA]</scope>
    <source>
        <strain evidence="3">J115</strain>
    </source>
</reference>
<dbReference type="EMBL" id="CP034413">
    <property type="protein sequence ID" value="QCI58532.1"/>
    <property type="molecule type" value="Genomic_DNA"/>
</dbReference>
<organism evidence="2 3">
    <name type="scientific">Dysosmobacter welbionis</name>
    <dbReference type="NCBI Taxonomy" id="2093857"/>
    <lineage>
        <taxon>Bacteria</taxon>
        <taxon>Bacillati</taxon>
        <taxon>Bacillota</taxon>
        <taxon>Clostridia</taxon>
        <taxon>Eubacteriales</taxon>
        <taxon>Oscillospiraceae</taxon>
        <taxon>Dysosmobacter</taxon>
    </lineage>
</organism>
<dbReference type="AlphaFoldDB" id="A0A4D7AY12"/>
<dbReference type="KEGG" id="obj:EIO64_04275"/>
<evidence type="ECO:0000313" key="2">
    <source>
        <dbReference type="EMBL" id="QCI58532.1"/>
    </source>
</evidence>
<dbReference type="Proteomes" id="UP000298642">
    <property type="component" value="Chromosome"/>
</dbReference>
<name>A0A4D7AY12_9FIRM</name>
<feature type="transmembrane region" description="Helical" evidence="1">
    <location>
        <begin position="6"/>
        <end position="25"/>
    </location>
</feature>
<sequence length="195" mass="21817">MSKASTGFAFVAGLTIGAAGAWYYLKDKYAKLAEEEIASVKAAYTKREKPTTEEKTVSLVNAAKNMDKGSITEYTQRLQEAGYKDYSRTIDEKPSGTPGEVPYVISPDEFGELEDYTKVSLTYFADGILADECGEIVDDVEEIIGDGLDHFGEYEDDSVFVRSDAKRCDYEILKDLRDFSDFKKKNFPPNNDEEV</sequence>
<proteinExistence type="predicted"/>